<dbReference type="EMBL" id="GBRH01255113">
    <property type="protein sequence ID" value="JAD42782.1"/>
    <property type="molecule type" value="Transcribed_RNA"/>
</dbReference>
<name>A0A0A9A6W3_ARUDO</name>
<dbReference type="AlphaFoldDB" id="A0A0A9A6W3"/>
<accession>A0A0A9A6W3</accession>
<organism evidence="1">
    <name type="scientific">Arundo donax</name>
    <name type="common">Giant reed</name>
    <name type="synonym">Donax arundinaceus</name>
    <dbReference type="NCBI Taxonomy" id="35708"/>
    <lineage>
        <taxon>Eukaryota</taxon>
        <taxon>Viridiplantae</taxon>
        <taxon>Streptophyta</taxon>
        <taxon>Embryophyta</taxon>
        <taxon>Tracheophyta</taxon>
        <taxon>Spermatophyta</taxon>
        <taxon>Magnoliopsida</taxon>
        <taxon>Liliopsida</taxon>
        <taxon>Poales</taxon>
        <taxon>Poaceae</taxon>
        <taxon>PACMAD clade</taxon>
        <taxon>Arundinoideae</taxon>
        <taxon>Arundineae</taxon>
        <taxon>Arundo</taxon>
    </lineage>
</organism>
<reference evidence="1" key="1">
    <citation type="submission" date="2014-09" db="EMBL/GenBank/DDBJ databases">
        <authorList>
            <person name="Magalhaes I.L.F."/>
            <person name="Oliveira U."/>
            <person name="Santos F.R."/>
            <person name="Vidigal T.H.D.A."/>
            <person name="Brescovit A.D."/>
            <person name="Santos A.J."/>
        </authorList>
    </citation>
    <scope>NUCLEOTIDE SEQUENCE</scope>
    <source>
        <tissue evidence="1">Shoot tissue taken approximately 20 cm above the soil surface</tissue>
    </source>
</reference>
<proteinExistence type="predicted"/>
<evidence type="ECO:0000313" key="1">
    <source>
        <dbReference type="EMBL" id="JAD42782.1"/>
    </source>
</evidence>
<protein>
    <submittedName>
        <fullName evidence="1">Uncharacterized protein</fullName>
    </submittedName>
</protein>
<sequence length="17" mass="1967">MLVTFGSAMKFLYSIQM</sequence>
<reference evidence="1" key="2">
    <citation type="journal article" date="2015" name="Data Brief">
        <title>Shoot transcriptome of the giant reed, Arundo donax.</title>
        <authorList>
            <person name="Barrero R.A."/>
            <person name="Guerrero F.D."/>
            <person name="Moolhuijzen P."/>
            <person name="Goolsby J.A."/>
            <person name="Tidwell J."/>
            <person name="Bellgard S.E."/>
            <person name="Bellgard M.I."/>
        </authorList>
    </citation>
    <scope>NUCLEOTIDE SEQUENCE</scope>
    <source>
        <tissue evidence="1">Shoot tissue taken approximately 20 cm above the soil surface</tissue>
    </source>
</reference>